<evidence type="ECO:0000313" key="1">
    <source>
        <dbReference type="EMBL" id="AAC09394.1"/>
    </source>
</evidence>
<proteinExistence type="predicted"/>
<reference evidence="1" key="2">
    <citation type="submission" date="1999-12" db="EMBL/GenBank/DDBJ databases">
        <authorList>
            <person name="Arora S.K."/>
            <person name="Ritchings B.W."/>
            <person name="Almira E.C."/>
            <person name="Lory S."/>
            <person name="Ramphal R."/>
        </authorList>
    </citation>
    <scope>NUCLEOTIDE SEQUENCE</scope>
    <source>
        <strain evidence="1">PAK</strain>
    </source>
</reference>
<name>O33423_PSEAI</name>
<dbReference type="EMBL" id="L81176">
    <property type="protein sequence ID" value="AAC09394.1"/>
    <property type="molecule type" value="Genomic_DNA"/>
</dbReference>
<accession>O33423</accession>
<evidence type="ECO:0008006" key="2">
    <source>
        <dbReference type="Google" id="ProtNLM"/>
    </source>
</evidence>
<sequence>MQLYRSLKKPVAPCALPWPARTGRPSGELDQRCRQAVDEAMLDVQDEATLRARMEELLALYRELIDVCQGEQRKLATDLIQLNQSKQGAKVYQMFG</sequence>
<protein>
    <recommendedName>
        <fullName evidence="2">Flagellar protein FliT</fullName>
    </recommendedName>
</protein>
<organism evidence="1">
    <name type="scientific">Pseudomonas aeruginosa</name>
    <dbReference type="NCBI Taxonomy" id="287"/>
    <lineage>
        <taxon>Bacteria</taxon>
        <taxon>Pseudomonadati</taxon>
        <taxon>Pseudomonadota</taxon>
        <taxon>Gammaproteobacteria</taxon>
        <taxon>Pseudomonadales</taxon>
        <taxon>Pseudomonadaceae</taxon>
        <taxon>Pseudomonas</taxon>
    </lineage>
</organism>
<dbReference type="AlphaFoldDB" id="O33423"/>
<reference evidence="1" key="1">
    <citation type="journal article" date="1998" name="Infect. Immun.">
        <title>The Pseudomonas aeruginosa flagellar cap protein, FliD, is responsible for mucin adhesion.</title>
        <authorList>
            <person name="Arora S.K."/>
            <person name="Ritchings B.W."/>
            <person name="Almira E.C."/>
            <person name="Lory S."/>
            <person name="Ramphal R."/>
        </authorList>
    </citation>
    <scope>NUCLEOTIDE SEQUENCE</scope>
    <source>
        <strain evidence="1">PAK</strain>
    </source>
</reference>